<feature type="active site" description="Proton acceptor" evidence="4">
    <location>
        <position position="359"/>
    </location>
</feature>
<evidence type="ECO:0000256" key="1">
    <source>
        <dbReference type="ARBA" id="ARBA00010088"/>
    </source>
</evidence>
<dbReference type="PANTHER" id="PTHR21661">
    <property type="entry name" value="EPOXIDE HYDROLASE 1-RELATED"/>
    <property type="match status" value="1"/>
</dbReference>
<reference evidence="7" key="1">
    <citation type="submission" date="2018-12" db="EMBL/GenBank/DDBJ databases">
        <title>Tengunoibacter tsumagoiensis gen. nov., sp. nov., Dictyobacter kobayashii sp. nov., D. alpinus sp. nov., and D. joshuensis sp. nov. and description of Dictyobacteraceae fam. nov. within the order Ktedonobacterales isolated from Tengu-no-mugimeshi.</title>
        <authorList>
            <person name="Wang C.M."/>
            <person name="Zheng Y."/>
            <person name="Sakai Y."/>
            <person name="Toyoda A."/>
            <person name="Minakuchi Y."/>
            <person name="Abe K."/>
            <person name="Yokota A."/>
            <person name="Yabe S."/>
        </authorList>
    </citation>
    <scope>NUCLEOTIDE SEQUENCE [LARGE SCALE GENOMIC DNA]</scope>
    <source>
        <strain evidence="7">Uno16</strain>
    </source>
</reference>
<name>A0A402BBG2_9CHLR</name>
<dbReference type="PRINTS" id="PR00412">
    <property type="entry name" value="EPOXHYDRLASE"/>
</dbReference>
<sequence length="385" mass="43599">MQKFPFTVDISQTVLDDLKSRLAQARWPDEVKGADWDYGTDLTYLKELVDYWQHTFDWRAQEEKINRLAHFRAEIHGSGIHFIHERGQGPQPFPIIITHGWPGSFFEQLKLIPLLTDPASHGGNPEDAFDVIIPSLPGFGFSDRPGVRGMNSTETAKLWALLMTEGLGYTRFAAAGGDIGSGVTQRLARAHPELLVGIHLTYINPSFLQPGQPNLSEAEQRYLQTIEQWSREEGAYSHLHSTKPQTLAYGLNDSPIGLAAWITEKFRAWSDCQGEVERRFSKDELLTNIMLYWVTQTLPSSIRIYYENAHAPLPLQPGQHIEVPAGIALFPKELGSPPREWAERGLRVHRWTEMPRGGHFAAMEEPELLADDLRAFFRPLRTTPA</sequence>
<comment type="similarity">
    <text evidence="1">Belongs to the peptidase S33 family.</text>
</comment>
<dbReference type="InterPro" id="IPR010497">
    <property type="entry name" value="Epoxide_hydro_N"/>
</dbReference>
<keyword evidence="3" id="KW-0378">Hydrolase</keyword>
<dbReference type="Gene3D" id="3.40.50.1820">
    <property type="entry name" value="alpha/beta hydrolase"/>
    <property type="match status" value="1"/>
</dbReference>
<evidence type="ECO:0000313" key="7">
    <source>
        <dbReference type="Proteomes" id="UP000287171"/>
    </source>
</evidence>
<evidence type="ECO:0000313" key="6">
    <source>
        <dbReference type="EMBL" id="GCE28768.1"/>
    </source>
</evidence>
<dbReference type="GO" id="GO:0004301">
    <property type="term" value="F:epoxide hydrolase activity"/>
    <property type="evidence" value="ECO:0007669"/>
    <property type="project" value="TreeGrafter"/>
</dbReference>
<evidence type="ECO:0000259" key="5">
    <source>
        <dbReference type="Pfam" id="PF06441"/>
    </source>
</evidence>
<feature type="domain" description="Epoxide hydrolase N-terminal" evidence="5">
    <location>
        <begin position="5"/>
        <end position="107"/>
    </location>
</feature>
<dbReference type="PANTHER" id="PTHR21661:SF35">
    <property type="entry name" value="EPOXIDE HYDROLASE"/>
    <property type="match status" value="1"/>
</dbReference>
<accession>A0A402BBG2</accession>
<dbReference type="InterPro" id="IPR029058">
    <property type="entry name" value="AB_hydrolase_fold"/>
</dbReference>
<dbReference type="InterPro" id="IPR000639">
    <property type="entry name" value="Epox_hydrolase-like"/>
</dbReference>
<proteinExistence type="inferred from homology"/>
<dbReference type="Pfam" id="PF06441">
    <property type="entry name" value="EHN"/>
    <property type="match status" value="1"/>
</dbReference>
<dbReference type="Proteomes" id="UP000287171">
    <property type="component" value="Unassembled WGS sequence"/>
</dbReference>
<feature type="active site" description="Proton donor" evidence="4">
    <location>
        <position position="305"/>
    </location>
</feature>
<keyword evidence="2" id="KW-0058">Aromatic hydrocarbons catabolism</keyword>
<dbReference type="SUPFAM" id="SSF53474">
    <property type="entry name" value="alpha/beta-Hydrolases"/>
    <property type="match status" value="1"/>
</dbReference>
<organism evidence="6 7">
    <name type="scientific">Dictyobacter alpinus</name>
    <dbReference type="NCBI Taxonomy" id="2014873"/>
    <lineage>
        <taxon>Bacteria</taxon>
        <taxon>Bacillati</taxon>
        <taxon>Chloroflexota</taxon>
        <taxon>Ktedonobacteria</taxon>
        <taxon>Ktedonobacterales</taxon>
        <taxon>Dictyobacteraceae</taxon>
        <taxon>Dictyobacter</taxon>
    </lineage>
</organism>
<dbReference type="GO" id="GO:0097176">
    <property type="term" value="P:epoxide metabolic process"/>
    <property type="evidence" value="ECO:0007669"/>
    <property type="project" value="TreeGrafter"/>
</dbReference>
<feature type="active site" description="Nucleophile" evidence="4">
    <location>
        <position position="178"/>
    </location>
</feature>
<protein>
    <submittedName>
        <fullName evidence="6">Multidrug MFS transporter</fullName>
    </submittedName>
</protein>
<dbReference type="EMBL" id="BIFT01000001">
    <property type="protein sequence ID" value="GCE28768.1"/>
    <property type="molecule type" value="Genomic_DNA"/>
</dbReference>
<dbReference type="RefSeq" id="WP_126628948.1">
    <property type="nucleotide sequence ID" value="NZ_BIFT01000001.1"/>
</dbReference>
<dbReference type="OrthoDB" id="9780765at2"/>
<gene>
    <name evidence="6" type="ORF">KDA_42520</name>
</gene>
<dbReference type="PIRSF" id="PIRSF001112">
    <property type="entry name" value="Epoxide_hydrolase"/>
    <property type="match status" value="1"/>
</dbReference>
<evidence type="ECO:0000256" key="2">
    <source>
        <dbReference type="ARBA" id="ARBA00022797"/>
    </source>
</evidence>
<keyword evidence="7" id="KW-1185">Reference proteome</keyword>
<dbReference type="AlphaFoldDB" id="A0A402BBG2"/>
<evidence type="ECO:0000256" key="3">
    <source>
        <dbReference type="ARBA" id="ARBA00022801"/>
    </source>
</evidence>
<comment type="caution">
    <text evidence="6">The sequence shown here is derived from an EMBL/GenBank/DDBJ whole genome shotgun (WGS) entry which is preliminary data.</text>
</comment>
<evidence type="ECO:0000256" key="4">
    <source>
        <dbReference type="PIRSR" id="PIRSR001112-1"/>
    </source>
</evidence>
<dbReference type="InterPro" id="IPR016292">
    <property type="entry name" value="Epoxide_hydrolase"/>
</dbReference>